<dbReference type="EMBL" id="DS113879">
    <property type="protein sequence ID" value="EAX94034.1"/>
    <property type="molecule type" value="Genomic_DNA"/>
</dbReference>
<feature type="region of interest" description="Disordered" evidence="1">
    <location>
        <begin position="1"/>
        <end position="60"/>
    </location>
</feature>
<feature type="compositionally biased region" description="Polar residues" evidence="1">
    <location>
        <begin position="1"/>
        <end position="15"/>
    </location>
</feature>
<sequence length="364" mass="41194">MYNWASCTTPSNSGPGTYESVKPTRKKNQSKNPFTFGSSFNPNPIPGKDAPPVGNYNPQDKIQHEVPKYSFSKSKRVIFDISKNPSPTAYSHMETWTLKEKMPSRIVPPRPDHKIFTSLSNPNKIEEGIRNTSFIPSRGSEWLGPGTYNQYQFENKFHPKYTLSIEKSRPISSMNTHTKNDDPGPGSYDIICRSTKIPHCFGEYSQNEVKQHKEKSHFYSGPTPWAFAAAEKSSAFKSKSERFPKQPVDDNPGPGAYFAAQQSSKLPIKSFSTLPTTIHSPLQFSAMVTPGNTSRTIPYRNILVRSTSTSLDLENENKFSVITRTLNGERRISLNNREENEYLMVESEAQTIRRPRLVQKSDLE</sequence>
<keyword evidence="3" id="KW-1185">Reference proteome</keyword>
<organism evidence="2 3">
    <name type="scientific">Trichomonas vaginalis (strain ATCC PRA-98 / G3)</name>
    <dbReference type="NCBI Taxonomy" id="412133"/>
    <lineage>
        <taxon>Eukaryota</taxon>
        <taxon>Metamonada</taxon>
        <taxon>Parabasalia</taxon>
        <taxon>Trichomonadida</taxon>
        <taxon>Trichomonadidae</taxon>
        <taxon>Trichomonas</taxon>
    </lineage>
</organism>
<reference evidence="2" key="1">
    <citation type="submission" date="2006-10" db="EMBL/GenBank/DDBJ databases">
        <authorList>
            <person name="Amadeo P."/>
            <person name="Zhao Q."/>
            <person name="Wortman J."/>
            <person name="Fraser-Liggett C."/>
            <person name="Carlton J."/>
        </authorList>
    </citation>
    <scope>NUCLEOTIDE SEQUENCE</scope>
    <source>
        <strain evidence="2">G3</strain>
    </source>
</reference>
<dbReference type="RefSeq" id="XP_001306964.1">
    <property type="nucleotide sequence ID" value="XM_001306963.1"/>
</dbReference>
<dbReference type="KEGG" id="tva:4751754"/>
<dbReference type="Proteomes" id="UP000001542">
    <property type="component" value="Unassembled WGS sequence"/>
</dbReference>
<dbReference type="AlphaFoldDB" id="A2FM32"/>
<dbReference type="VEuPathDB" id="TrichDB:TVAGG3_1057200"/>
<reference evidence="2" key="2">
    <citation type="journal article" date="2007" name="Science">
        <title>Draft genome sequence of the sexually transmitted pathogen Trichomonas vaginalis.</title>
        <authorList>
            <person name="Carlton J.M."/>
            <person name="Hirt R.P."/>
            <person name="Silva J.C."/>
            <person name="Delcher A.L."/>
            <person name="Schatz M."/>
            <person name="Zhao Q."/>
            <person name="Wortman J.R."/>
            <person name="Bidwell S.L."/>
            <person name="Alsmark U.C.M."/>
            <person name="Besteiro S."/>
            <person name="Sicheritz-Ponten T."/>
            <person name="Noel C.J."/>
            <person name="Dacks J.B."/>
            <person name="Foster P.G."/>
            <person name="Simillion C."/>
            <person name="Van de Peer Y."/>
            <person name="Miranda-Saavedra D."/>
            <person name="Barton G.J."/>
            <person name="Westrop G.D."/>
            <person name="Mueller S."/>
            <person name="Dessi D."/>
            <person name="Fiori P.L."/>
            <person name="Ren Q."/>
            <person name="Paulsen I."/>
            <person name="Zhang H."/>
            <person name="Bastida-Corcuera F.D."/>
            <person name="Simoes-Barbosa A."/>
            <person name="Brown M.T."/>
            <person name="Hayes R.D."/>
            <person name="Mukherjee M."/>
            <person name="Okumura C.Y."/>
            <person name="Schneider R."/>
            <person name="Smith A.J."/>
            <person name="Vanacova S."/>
            <person name="Villalvazo M."/>
            <person name="Haas B.J."/>
            <person name="Pertea M."/>
            <person name="Feldblyum T.V."/>
            <person name="Utterback T.R."/>
            <person name="Shu C.L."/>
            <person name="Osoegawa K."/>
            <person name="de Jong P.J."/>
            <person name="Hrdy I."/>
            <person name="Horvathova L."/>
            <person name="Zubacova Z."/>
            <person name="Dolezal P."/>
            <person name="Malik S.B."/>
            <person name="Logsdon J.M. Jr."/>
            <person name="Henze K."/>
            <person name="Gupta A."/>
            <person name="Wang C.C."/>
            <person name="Dunne R.L."/>
            <person name="Upcroft J.A."/>
            <person name="Upcroft P."/>
            <person name="White O."/>
            <person name="Salzberg S.L."/>
            <person name="Tang P."/>
            <person name="Chiu C.-H."/>
            <person name="Lee Y.-S."/>
            <person name="Embley T.M."/>
            <person name="Coombs G.H."/>
            <person name="Mottram J.C."/>
            <person name="Tachezy J."/>
            <person name="Fraser-Liggett C.M."/>
            <person name="Johnson P.J."/>
        </authorList>
    </citation>
    <scope>NUCLEOTIDE SEQUENCE [LARGE SCALE GENOMIC DNA]</scope>
    <source>
        <strain evidence="2">G3</strain>
    </source>
</reference>
<dbReference type="InterPro" id="IPR010736">
    <property type="entry name" value="SHIPPO-rpt"/>
</dbReference>
<dbReference type="Pfam" id="PF07004">
    <property type="entry name" value="SHIPPO-rpt"/>
    <property type="match status" value="4"/>
</dbReference>
<name>A2FM32_TRIV3</name>
<dbReference type="InParanoid" id="A2FM32"/>
<feature type="compositionally biased region" description="Polar residues" evidence="1">
    <location>
        <begin position="30"/>
        <end position="42"/>
    </location>
</feature>
<evidence type="ECO:0000313" key="3">
    <source>
        <dbReference type="Proteomes" id="UP000001542"/>
    </source>
</evidence>
<evidence type="ECO:0000313" key="2">
    <source>
        <dbReference type="EMBL" id="EAX94034.1"/>
    </source>
</evidence>
<dbReference type="VEuPathDB" id="TrichDB:TVAG_156950"/>
<proteinExistence type="predicted"/>
<evidence type="ECO:0000256" key="1">
    <source>
        <dbReference type="SAM" id="MobiDB-lite"/>
    </source>
</evidence>
<accession>A2FM32</accession>
<gene>
    <name evidence="2" type="ORF">TVAG_156950</name>
</gene>
<protein>
    <submittedName>
        <fullName evidence="2">Uncharacterized protein</fullName>
    </submittedName>
</protein>